<dbReference type="InterPro" id="IPR001128">
    <property type="entry name" value="Cyt_P450"/>
</dbReference>
<proteinExistence type="inferred from homology"/>
<evidence type="ECO:0000256" key="3">
    <source>
        <dbReference type="ARBA" id="ARBA00010617"/>
    </source>
</evidence>
<keyword evidence="5" id="KW-0812">Transmembrane</keyword>
<reference evidence="12 13" key="1">
    <citation type="journal article" date="2024" name="J Genomics">
        <title>Draft genome sequencing and assembly of Favolaschia claudopus CIRM-BRFM 2984 isolated from oak limbs.</title>
        <authorList>
            <person name="Navarro D."/>
            <person name="Drula E."/>
            <person name="Chaduli D."/>
            <person name="Cazenave R."/>
            <person name="Ahrendt S."/>
            <person name="Wang J."/>
            <person name="Lipzen A."/>
            <person name="Daum C."/>
            <person name="Barry K."/>
            <person name="Grigoriev I.V."/>
            <person name="Favel A."/>
            <person name="Rosso M.N."/>
            <person name="Martin F."/>
        </authorList>
    </citation>
    <scope>NUCLEOTIDE SEQUENCE [LARGE SCALE GENOMIC DNA]</scope>
    <source>
        <strain evidence="12 13">CIRM-BRFM 2984</strain>
    </source>
</reference>
<accession>A0AAV9ZLE6</accession>
<dbReference type="GO" id="GO:0016705">
    <property type="term" value="F:oxidoreductase activity, acting on paired donors, with incorporation or reduction of molecular oxygen"/>
    <property type="evidence" value="ECO:0007669"/>
    <property type="project" value="InterPro"/>
</dbReference>
<dbReference type="Gene3D" id="1.10.630.10">
    <property type="entry name" value="Cytochrome P450"/>
    <property type="match status" value="1"/>
</dbReference>
<evidence type="ECO:0000256" key="10">
    <source>
        <dbReference type="ARBA" id="ARBA00023033"/>
    </source>
</evidence>
<dbReference type="PANTHER" id="PTHR46300">
    <property type="entry name" value="P450, PUTATIVE (EUROFUNG)-RELATED-RELATED"/>
    <property type="match status" value="1"/>
</dbReference>
<evidence type="ECO:0000313" key="13">
    <source>
        <dbReference type="Proteomes" id="UP001362999"/>
    </source>
</evidence>
<evidence type="ECO:0000256" key="1">
    <source>
        <dbReference type="ARBA" id="ARBA00001971"/>
    </source>
</evidence>
<name>A0AAV9ZLE6_9AGAR</name>
<gene>
    <name evidence="12" type="ORF">R3P38DRAFT_337172</name>
</gene>
<comment type="similarity">
    <text evidence="3">Belongs to the cytochrome P450 family.</text>
</comment>
<dbReference type="EMBL" id="JAWWNJ010000133">
    <property type="protein sequence ID" value="KAK6985037.1"/>
    <property type="molecule type" value="Genomic_DNA"/>
</dbReference>
<dbReference type="InterPro" id="IPR036396">
    <property type="entry name" value="Cyt_P450_sf"/>
</dbReference>
<dbReference type="GO" id="GO:0016020">
    <property type="term" value="C:membrane"/>
    <property type="evidence" value="ECO:0007669"/>
    <property type="project" value="UniProtKB-SubCell"/>
</dbReference>
<evidence type="ECO:0000256" key="4">
    <source>
        <dbReference type="ARBA" id="ARBA00022617"/>
    </source>
</evidence>
<organism evidence="12 13">
    <name type="scientific">Favolaschia claudopus</name>
    <dbReference type="NCBI Taxonomy" id="2862362"/>
    <lineage>
        <taxon>Eukaryota</taxon>
        <taxon>Fungi</taxon>
        <taxon>Dikarya</taxon>
        <taxon>Basidiomycota</taxon>
        <taxon>Agaricomycotina</taxon>
        <taxon>Agaricomycetes</taxon>
        <taxon>Agaricomycetidae</taxon>
        <taxon>Agaricales</taxon>
        <taxon>Marasmiineae</taxon>
        <taxon>Mycenaceae</taxon>
        <taxon>Favolaschia</taxon>
    </lineage>
</organism>
<comment type="caution">
    <text evidence="12">The sequence shown here is derived from an EMBL/GenBank/DDBJ whole genome shotgun (WGS) entry which is preliminary data.</text>
</comment>
<evidence type="ECO:0000313" key="12">
    <source>
        <dbReference type="EMBL" id="KAK6985037.1"/>
    </source>
</evidence>
<evidence type="ECO:0000256" key="5">
    <source>
        <dbReference type="ARBA" id="ARBA00022692"/>
    </source>
</evidence>
<dbReference type="PANTHER" id="PTHR46300:SF2">
    <property type="entry name" value="CYTOCHROME P450 MONOOXYGENASE ALNH-RELATED"/>
    <property type="match status" value="1"/>
</dbReference>
<protein>
    <submittedName>
        <fullName evidence="12">Cytochrome P450</fullName>
    </submittedName>
</protein>
<keyword evidence="6" id="KW-0479">Metal-binding</keyword>
<keyword evidence="7" id="KW-1133">Transmembrane helix</keyword>
<comment type="subcellular location">
    <subcellularLocation>
        <location evidence="2">Membrane</location>
        <topology evidence="2">Single-pass membrane protein</topology>
    </subcellularLocation>
</comment>
<keyword evidence="13" id="KW-1185">Reference proteome</keyword>
<dbReference type="Proteomes" id="UP001362999">
    <property type="component" value="Unassembled WGS sequence"/>
</dbReference>
<evidence type="ECO:0000256" key="8">
    <source>
        <dbReference type="ARBA" id="ARBA00023002"/>
    </source>
</evidence>
<keyword evidence="10" id="KW-0503">Monooxygenase</keyword>
<comment type="cofactor">
    <cofactor evidence="1">
        <name>heme</name>
        <dbReference type="ChEBI" id="CHEBI:30413"/>
    </cofactor>
</comment>
<dbReference type="GO" id="GO:0004497">
    <property type="term" value="F:monooxygenase activity"/>
    <property type="evidence" value="ECO:0007669"/>
    <property type="project" value="UniProtKB-KW"/>
</dbReference>
<dbReference type="AlphaFoldDB" id="A0AAV9ZLE6"/>
<dbReference type="Pfam" id="PF00067">
    <property type="entry name" value="p450"/>
    <property type="match status" value="1"/>
</dbReference>
<dbReference type="SUPFAM" id="SSF48264">
    <property type="entry name" value="Cytochrome P450"/>
    <property type="match status" value="1"/>
</dbReference>
<evidence type="ECO:0000256" key="6">
    <source>
        <dbReference type="ARBA" id="ARBA00022723"/>
    </source>
</evidence>
<dbReference type="GO" id="GO:0005506">
    <property type="term" value="F:iron ion binding"/>
    <property type="evidence" value="ECO:0007669"/>
    <property type="project" value="InterPro"/>
</dbReference>
<evidence type="ECO:0000256" key="11">
    <source>
        <dbReference type="ARBA" id="ARBA00023136"/>
    </source>
</evidence>
<dbReference type="GO" id="GO:0020037">
    <property type="term" value="F:heme binding"/>
    <property type="evidence" value="ECO:0007669"/>
    <property type="project" value="InterPro"/>
</dbReference>
<keyword evidence="9" id="KW-0408">Iron</keyword>
<keyword evidence="8" id="KW-0560">Oxidoreductase</keyword>
<keyword evidence="4" id="KW-0349">Heme</keyword>
<evidence type="ECO:0000256" key="2">
    <source>
        <dbReference type="ARBA" id="ARBA00004167"/>
    </source>
</evidence>
<dbReference type="InterPro" id="IPR050364">
    <property type="entry name" value="Cytochrome_P450_fung"/>
</dbReference>
<evidence type="ECO:0000256" key="7">
    <source>
        <dbReference type="ARBA" id="ARBA00022989"/>
    </source>
</evidence>
<keyword evidence="11" id="KW-0472">Membrane</keyword>
<evidence type="ECO:0000256" key="9">
    <source>
        <dbReference type="ARBA" id="ARBA00023004"/>
    </source>
</evidence>
<sequence length="101" mass="10937">MDKTRPLYAPIIILPPGPKKFPLVGHLFAMPSEGSDTTVASLGTFVLGMLLNPEVQKKAQAELDAVLGPGQLPDFVDDDSLPYVSAIVKETLRWRPAVPIK</sequence>